<evidence type="ECO:0000313" key="2">
    <source>
        <dbReference type="EMBL" id="MBB3087858.1"/>
    </source>
</evidence>
<organism evidence="2 3">
    <name type="scientific">Nocardioides albus</name>
    <dbReference type="NCBI Taxonomy" id="1841"/>
    <lineage>
        <taxon>Bacteria</taxon>
        <taxon>Bacillati</taxon>
        <taxon>Actinomycetota</taxon>
        <taxon>Actinomycetes</taxon>
        <taxon>Propionibacteriales</taxon>
        <taxon>Nocardioidaceae</taxon>
        <taxon>Nocardioides</taxon>
    </lineage>
</organism>
<proteinExistence type="predicted"/>
<name>A0A7W5A1Q3_9ACTN</name>
<dbReference type="Proteomes" id="UP000577707">
    <property type="component" value="Unassembled WGS sequence"/>
</dbReference>
<dbReference type="RefSeq" id="WP_260173333.1">
    <property type="nucleotide sequence ID" value="NZ_BMQT01000004.1"/>
</dbReference>
<feature type="region of interest" description="Disordered" evidence="1">
    <location>
        <begin position="1"/>
        <end position="42"/>
    </location>
</feature>
<comment type="caution">
    <text evidence="2">The sequence shown here is derived from an EMBL/GenBank/DDBJ whole genome shotgun (WGS) entry which is preliminary data.</text>
</comment>
<feature type="compositionally biased region" description="Low complexity" evidence="1">
    <location>
        <begin position="1"/>
        <end position="17"/>
    </location>
</feature>
<accession>A0A7W5A1Q3</accession>
<evidence type="ECO:0000256" key="1">
    <source>
        <dbReference type="SAM" id="MobiDB-lite"/>
    </source>
</evidence>
<sequence>MSGPSTPSTPSTPSITVTDDDPSGSEQAAERGGTPPEGWFLA</sequence>
<dbReference type="EMBL" id="JACHXG010000002">
    <property type="protein sequence ID" value="MBB3087858.1"/>
    <property type="molecule type" value="Genomic_DNA"/>
</dbReference>
<gene>
    <name evidence="2" type="ORF">FHS12_000791</name>
</gene>
<evidence type="ECO:0000313" key="3">
    <source>
        <dbReference type="Proteomes" id="UP000577707"/>
    </source>
</evidence>
<protein>
    <submittedName>
        <fullName evidence="2">Uncharacterized protein</fullName>
    </submittedName>
</protein>
<dbReference type="AlphaFoldDB" id="A0A7W5A1Q3"/>
<reference evidence="2 3" key="1">
    <citation type="submission" date="2020-08" db="EMBL/GenBank/DDBJ databases">
        <title>Genomic Encyclopedia of Type Strains, Phase III (KMG-III): the genomes of soil and plant-associated and newly described type strains.</title>
        <authorList>
            <person name="Whitman W."/>
        </authorList>
    </citation>
    <scope>NUCLEOTIDE SEQUENCE [LARGE SCALE GENOMIC DNA]</scope>
    <source>
        <strain evidence="2 3">CECT 3302</strain>
    </source>
</reference>
<keyword evidence="3" id="KW-1185">Reference proteome</keyword>